<evidence type="ECO:0000259" key="2">
    <source>
        <dbReference type="Pfam" id="PF02371"/>
    </source>
</evidence>
<accession>A0A4R6LS37</accession>
<dbReference type="GO" id="GO:0003677">
    <property type="term" value="F:DNA binding"/>
    <property type="evidence" value="ECO:0007669"/>
    <property type="project" value="InterPro"/>
</dbReference>
<dbReference type="GO" id="GO:0004803">
    <property type="term" value="F:transposase activity"/>
    <property type="evidence" value="ECO:0007669"/>
    <property type="project" value="InterPro"/>
</dbReference>
<dbReference type="RefSeq" id="WP_166638009.1">
    <property type="nucleotide sequence ID" value="NZ_SNWX01000009.1"/>
</dbReference>
<dbReference type="Pfam" id="PF02371">
    <property type="entry name" value="Transposase_20"/>
    <property type="match status" value="1"/>
</dbReference>
<protein>
    <submittedName>
        <fullName evidence="3">Transposase</fullName>
    </submittedName>
</protein>
<dbReference type="PANTHER" id="PTHR33055:SF13">
    <property type="entry name" value="TRANSPOSASE"/>
    <property type="match status" value="1"/>
</dbReference>
<evidence type="ECO:0000313" key="3">
    <source>
        <dbReference type="EMBL" id="TDO91335.1"/>
    </source>
</evidence>
<dbReference type="AlphaFoldDB" id="A0A4R6LS37"/>
<dbReference type="NCBIfam" id="NF033542">
    <property type="entry name" value="transpos_IS110"/>
    <property type="match status" value="1"/>
</dbReference>
<comment type="caution">
    <text evidence="3">The sequence shown here is derived from an EMBL/GenBank/DDBJ whole genome shotgun (WGS) entry which is preliminary data.</text>
</comment>
<feature type="domain" description="Transposase IS110-like N-terminal" evidence="1">
    <location>
        <begin position="9"/>
        <end position="166"/>
    </location>
</feature>
<organism evidence="3 4">
    <name type="scientific">Halanaerobium saccharolyticum</name>
    <dbReference type="NCBI Taxonomy" id="43595"/>
    <lineage>
        <taxon>Bacteria</taxon>
        <taxon>Bacillati</taxon>
        <taxon>Bacillota</taxon>
        <taxon>Clostridia</taxon>
        <taxon>Halanaerobiales</taxon>
        <taxon>Halanaerobiaceae</taxon>
        <taxon>Halanaerobium</taxon>
    </lineage>
</organism>
<dbReference type="InterPro" id="IPR047650">
    <property type="entry name" value="Transpos_IS110"/>
</dbReference>
<dbReference type="Pfam" id="PF01548">
    <property type="entry name" value="DEDD_Tnp_IS110"/>
    <property type="match status" value="1"/>
</dbReference>
<dbReference type="InterPro" id="IPR003346">
    <property type="entry name" value="Transposase_20"/>
</dbReference>
<evidence type="ECO:0000259" key="1">
    <source>
        <dbReference type="Pfam" id="PF01548"/>
    </source>
</evidence>
<dbReference type="InterPro" id="IPR002525">
    <property type="entry name" value="Transp_IS110-like_N"/>
</dbReference>
<evidence type="ECO:0000313" key="4">
    <source>
        <dbReference type="Proteomes" id="UP000295064"/>
    </source>
</evidence>
<dbReference type="PANTHER" id="PTHR33055">
    <property type="entry name" value="TRANSPOSASE FOR INSERTION SEQUENCE ELEMENT IS1111A"/>
    <property type="match status" value="1"/>
</dbReference>
<proteinExistence type="predicted"/>
<dbReference type="GO" id="GO:0006313">
    <property type="term" value="P:DNA transposition"/>
    <property type="evidence" value="ECO:0007669"/>
    <property type="project" value="InterPro"/>
</dbReference>
<name>A0A4R6LS37_9FIRM</name>
<sequence length="411" mass="46962">MEQLNYVFVGVDTHKNQHTACVLSCFHENLGIIQTPNNPAHFESFIQDINSSKSPDKKLVFGLEDTQGLGHSLAQWLLEQGYTVKEINPALTKRERHHSPNPDKSDEIDAEAIANVLIVDFNKLPDAIYDANFKAIRQLNNQRQTLVKERTKLKNRFHNTIHQQYPEYEKFFSDPFGKTSMAFYEKFPHPADLKYYGESRLQDFLNDQVKSIGNDKAATILSLVDKDKQKTADAEARNTIIIGIIKQLRLLSKSLEKINSQLEKAVEKSQYQLTTMPGIDFKLAALFISNIKNIDRFESASKLARYAGLAPVEHSSGTSKNMSYKKYGCRDLNHAFHLLAVQQIGISIHGKIENPVSYKYYQKKLQEGKSQKVALTCLERRLVDIIYAMMRDRSAYRLPENIDYEVLDKAG</sequence>
<gene>
    <name evidence="3" type="ORF">DFR79_10983</name>
</gene>
<feature type="domain" description="Transposase IS116/IS110/IS902 C-terminal" evidence="2">
    <location>
        <begin position="272"/>
        <end position="344"/>
    </location>
</feature>
<reference evidence="3 4" key="1">
    <citation type="submission" date="2019-03" db="EMBL/GenBank/DDBJ databases">
        <title>Subsurface microbial communities from deep shales in Ohio and West Virginia, USA.</title>
        <authorList>
            <person name="Wrighton K."/>
        </authorList>
    </citation>
    <scope>NUCLEOTIDE SEQUENCE [LARGE SCALE GENOMIC DNA]</scope>
    <source>
        <strain evidence="3 4">MA284_T2</strain>
    </source>
</reference>
<dbReference type="Proteomes" id="UP000295064">
    <property type="component" value="Unassembled WGS sequence"/>
</dbReference>
<dbReference type="EMBL" id="SNWX01000009">
    <property type="protein sequence ID" value="TDO91335.1"/>
    <property type="molecule type" value="Genomic_DNA"/>
</dbReference>